<dbReference type="InterPro" id="IPR039425">
    <property type="entry name" value="RNA_pol_sigma-70-like"/>
</dbReference>
<dbReference type="InterPro" id="IPR014284">
    <property type="entry name" value="RNA_pol_sigma-70_dom"/>
</dbReference>
<dbReference type="InterPro" id="IPR013324">
    <property type="entry name" value="RNA_pol_sigma_r3/r4-like"/>
</dbReference>
<evidence type="ECO:0000256" key="4">
    <source>
        <dbReference type="ARBA" id="ARBA00023125"/>
    </source>
</evidence>
<dbReference type="InterPro" id="IPR013325">
    <property type="entry name" value="RNA_pol_sigma_r2"/>
</dbReference>
<accession>A0ABP7XIZ0</accession>
<dbReference type="SUPFAM" id="SSF88659">
    <property type="entry name" value="Sigma3 and sigma4 domains of RNA polymerase sigma factors"/>
    <property type="match status" value="1"/>
</dbReference>
<comment type="caution">
    <text evidence="8">The sequence shown here is derived from an EMBL/GenBank/DDBJ whole genome shotgun (WGS) entry which is preliminary data.</text>
</comment>
<dbReference type="Gene3D" id="1.10.10.10">
    <property type="entry name" value="Winged helix-like DNA-binding domain superfamily/Winged helix DNA-binding domain"/>
    <property type="match status" value="1"/>
</dbReference>
<reference evidence="9" key="1">
    <citation type="journal article" date="2019" name="Int. J. Syst. Evol. Microbiol.">
        <title>The Global Catalogue of Microorganisms (GCM) 10K type strain sequencing project: providing services to taxonomists for standard genome sequencing and annotation.</title>
        <authorList>
            <consortium name="The Broad Institute Genomics Platform"/>
            <consortium name="The Broad Institute Genome Sequencing Center for Infectious Disease"/>
            <person name="Wu L."/>
            <person name="Ma J."/>
        </authorList>
    </citation>
    <scope>NUCLEOTIDE SEQUENCE [LARGE SCALE GENOMIC DNA]</scope>
    <source>
        <strain evidence="9">JCM 16703</strain>
    </source>
</reference>
<keyword evidence="3" id="KW-0731">Sigma factor</keyword>
<gene>
    <name evidence="8" type="ORF">GCM10022215_20050</name>
</gene>
<protein>
    <recommendedName>
        <fullName evidence="7">RNA polymerase sigma factor 70 region 4 type 2 domain-containing protein</fullName>
    </recommendedName>
</protein>
<dbReference type="EMBL" id="BAAAZH010000013">
    <property type="protein sequence ID" value="GAA4118480.1"/>
    <property type="molecule type" value="Genomic_DNA"/>
</dbReference>
<keyword evidence="4" id="KW-0238">DNA-binding</keyword>
<dbReference type="PANTHER" id="PTHR43133">
    <property type="entry name" value="RNA POLYMERASE ECF-TYPE SIGMA FACTO"/>
    <property type="match status" value="1"/>
</dbReference>
<dbReference type="Gene3D" id="1.10.1740.10">
    <property type="match status" value="1"/>
</dbReference>
<evidence type="ECO:0000256" key="3">
    <source>
        <dbReference type="ARBA" id="ARBA00023082"/>
    </source>
</evidence>
<keyword evidence="5" id="KW-0804">Transcription</keyword>
<dbReference type="Proteomes" id="UP001501495">
    <property type="component" value="Unassembled WGS sequence"/>
</dbReference>
<dbReference type="InterPro" id="IPR013249">
    <property type="entry name" value="RNA_pol_sigma70_r4_t2"/>
</dbReference>
<evidence type="ECO:0000256" key="2">
    <source>
        <dbReference type="ARBA" id="ARBA00023015"/>
    </source>
</evidence>
<dbReference type="InterPro" id="IPR036388">
    <property type="entry name" value="WH-like_DNA-bd_sf"/>
</dbReference>
<feature type="region of interest" description="Disordered" evidence="6">
    <location>
        <begin position="156"/>
        <end position="175"/>
    </location>
</feature>
<comment type="similarity">
    <text evidence="1">Belongs to the sigma-70 factor family. ECF subfamily.</text>
</comment>
<dbReference type="PANTHER" id="PTHR43133:SF8">
    <property type="entry name" value="RNA POLYMERASE SIGMA FACTOR HI_1459-RELATED"/>
    <property type="match status" value="1"/>
</dbReference>
<keyword evidence="2" id="KW-0805">Transcription regulation</keyword>
<organism evidence="8 9">
    <name type="scientific">Nocardioides fonticola</name>
    <dbReference type="NCBI Taxonomy" id="450363"/>
    <lineage>
        <taxon>Bacteria</taxon>
        <taxon>Bacillati</taxon>
        <taxon>Actinomycetota</taxon>
        <taxon>Actinomycetes</taxon>
        <taxon>Propionibacteriales</taxon>
        <taxon>Nocardioidaceae</taxon>
        <taxon>Nocardioides</taxon>
    </lineage>
</organism>
<evidence type="ECO:0000256" key="1">
    <source>
        <dbReference type="ARBA" id="ARBA00010641"/>
    </source>
</evidence>
<feature type="domain" description="RNA polymerase sigma factor 70 region 4 type 2" evidence="7">
    <location>
        <begin position="100"/>
        <end position="150"/>
    </location>
</feature>
<keyword evidence="9" id="KW-1185">Reference proteome</keyword>
<name>A0ABP7XIZ0_9ACTN</name>
<sequence length="175" mass="19743">MTTREERFEALAREVIEPVRRFLARRTDADTAEEALADTLLVCWRRLDDVPDPPLPWVYGVARLTLANAERARGRRRRLEERLAAEPVPMPDPDLDPDGALASALAALPDDQADLLRLWAWEGLEPRDIAVVLGIGANAVSQRLRRAQQRLRDLMAQARHDPGPAGHEQGERRRP</sequence>
<evidence type="ECO:0000313" key="8">
    <source>
        <dbReference type="EMBL" id="GAA4118480.1"/>
    </source>
</evidence>
<evidence type="ECO:0000313" key="9">
    <source>
        <dbReference type="Proteomes" id="UP001501495"/>
    </source>
</evidence>
<evidence type="ECO:0000256" key="5">
    <source>
        <dbReference type="ARBA" id="ARBA00023163"/>
    </source>
</evidence>
<proteinExistence type="inferred from homology"/>
<dbReference type="Pfam" id="PF08281">
    <property type="entry name" value="Sigma70_r4_2"/>
    <property type="match status" value="1"/>
</dbReference>
<dbReference type="NCBIfam" id="TIGR02937">
    <property type="entry name" value="sigma70-ECF"/>
    <property type="match status" value="1"/>
</dbReference>
<evidence type="ECO:0000259" key="7">
    <source>
        <dbReference type="Pfam" id="PF08281"/>
    </source>
</evidence>
<evidence type="ECO:0000256" key="6">
    <source>
        <dbReference type="SAM" id="MobiDB-lite"/>
    </source>
</evidence>
<dbReference type="SUPFAM" id="SSF88946">
    <property type="entry name" value="Sigma2 domain of RNA polymerase sigma factors"/>
    <property type="match status" value="1"/>
</dbReference>
<dbReference type="RefSeq" id="WP_344733221.1">
    <property type="nucleotide sequence ID" value="NZ_BAAAZH010000013.1"/>
</dbReference>